<name>A0A2Z5ZC20_9CAUD</name>
<sequence length="87" mass="10085">MTTKIHVGDFILSRQYNNKMLVEVCQYEGATGSLMYGMNQPNVHYLERFVKQTESLPYCMTIVRKDSEGYNNILEAIKANDPEYNLL</sequence>
<dbReference type="Pfam" id="PF24144">
    <property type="entry name" value="Phage_tudor"/>
    <property type="match status" value="1"/>
</dbReference>
<dbReference type="GeneID" id="65108298"/>
<reference evidence="1 2" key="1">
    <citation type="submission" date="2018-02" db="EMBL/GenBank/DDBJ databases">
        <title>Full genome sequencing of a novel polyvalent bacteriophage as one of T4-Family member.</title>
        <authorList>
            <person name="Kawasaki T."/>
            <person name="Saad A.M."/>
            <person name="Yamada T."/>
        </authorList>
    </citation>
    <scope>NUCLEOTIDE SEQUENCE [LARGE SCALE GENOMIC DNA]</scope>
    <source>
        <strain evidence="1 2">EcS1</strain>
    </source>
</reference>
<dbReference type="KEGG" id="vg:65108298"/>
<dbReference type="RefSeq" id="YP_010090806.1">
    <property type="nucleotide sequence ID" value="NC_055721.1"/>
</dbReference>
<keyword evidence="2" id="KW-1185">Reference proteome</keyword>
<dbReference type="InterPro" id="IPR057121">
    <property type="entry name" value="Phage_tudor-like"/>
</dbReference>
<dbReference type="EMBL" id="LC371242">
    <property type="protein sequence ID" value="BBC78159.1"/>
    <property type="molecule type" value="Genomic_DNA"/>
</dbReference>
<protein>
    <submittedName>
        <fullName evidence="1">Uncharacterized protein</fullName>
    </submittedName>
</protein>
<evidence type="ECO:0000313" key="1">
    <source>
        <dbReference type="EMBL" id="BBC78159.1"/>
    </source>
</evidence>
<organism evidence="1 2">
    <name type="scientific">Escherichia phage EcS1</name>
    <dbReference type="NCBI Taxonomy" id="2083276"/>
    <lineage>
        <taxon>Viruses</taxon>
        <taxon>Duplodnaviria</taxon>
        <taxon>Heunggongvirae</taxon>
        <taxon>Uroviricota</taxon>
        <taxon>Caudoviricetes</taxon>
        <taxon>Pantevenvirales</taxon>
        <taxon>Straboviridae</taxon>
        <taxon>Tevenvirinae</taxon>
        <taxon>Kagamiyamavirus</taxon>
        <taxon>Kagamiyamavirus ecs1</taxon>
    </lineage>
</organism>
<dbReference type="Proteomes" id="UP000250157">
    <property type="component" value="Segment"/>
</dbReference>
<evidence type="ECO:0000313" key="2">
    <source>
        <dbReference type="Proteomes" id="UP000250157"/>
    </source>
</evidence>
<accession>A0A2Z5ZC20</accession>
<proteinExistence type="predicted"/>